<sequence>MNIEPSRQFGVDEHVGIFAICKRVLFERGKELRNAARWLLESAGFHIHQLCAKSERTAANEVINFTLESQLTLPVPECPDYQRKSKLFPLTFPEGGLKSKKSADIKSDLVKVLLKRIYLNGDTMGLLLIYELKSGNHIQSKYYQVKALLPTNKVLPKQFTFRLQYKHSGTFAKRKYEELSYPKNQKMCGPIQVTL</sequence>
<gene>
    <name evidence="1" type="ORF">PLOB_00031206</name>
</gene>
<reference evidence="1 2" key="1">
    <citation type="submission" date="2022-05" db="EMBL/GenBank/DDBJ databases">
        <authorList>
            <consortium name="Genoscope - CEA"/>
            <person name="William W."/>
        </authorList>
    </citation>
    <scope>NUCLEOTIDE SEQUENCE [LARGE SCALE GENOMIC DNA]</scope>
</reference>
<dbReference type="EMBL" id="CALNXK010000004">
    <property type="protein sequence ID" value="CAH3035854.1"/>
    <property type="molecule type" value="Genomic_DNA"/>
</dbReference>
<evidence type="ECO:0000313" key="1">
    <source>
        <dbReference type="EMBL" id="CAH3035854.1"/>
    </source>
</evidence>
<proteinExistence type="predicted"/>
<dbReference type="Proteomes" id="UP001159405">
    <property type="component" value="Unassembled WGS sequence"/>
</dbReference>
<keyword evidence="2" id="KW-1185">Reference proteome</keyword>
<comment type="caution">
    <text evidence="1">The sequence shown here is derived from an EMBL/GenBank/DDBJ whole genome shotgun (WGS) entry which is preliminary data.</text>
</comment>
<accession>A0ABN8MW54</accession>
<name>A0ABN8MW54_9CNID</name>
<organism evidence="1 2">
    <name type="scientific">Porites lobata</name>
    <dbReference type="NCBI Taxonomy" id="104759"/>
    <lineage>
        <taxon>Eukaryota</taxon>
        <taxon>Metazoa</taxon>
        <taxon>Cnidaria</taxon>
        <taxon>Anthozoa</taxon>
        <taxon>Hexacorallia</taxon>
        <taxon>Scleractinia</taxon>
        <taxon>Fungiina</taxon>
        <taxon>Poritidae</taxon>
        <taxon>Porites</taxon>
    </lineage>
</organism>
<protein>
    <submittedName>
        <fullName evidence="1">Uncharacterized protein</fullName>
    </submittedName>
</protein>
<evidence type="ECO:0000313" key="2">
    <source>
        <dbReference type="Proteomes" id="UP001159405"/>
    </source>
</evidence>